<comment type="similarity">
    <text evidence="2">Belongs to the CPA3 antiporters (TC 2.A.63) subunit E family.</text>
</comment>
<dbReference type="Pfam" id="PF01899">
    <property type="entry name" value="MNHE"/>
    <property type="match status" value="1"/>
</dbReference>
<accession>A0ABU1FS56</accession>
<comment type="caution">
    <text evidence="7">The sequence shown here is derived from an EMBL/GenBank/DDBJ whole genome shotgun (WGS) entry which is preliminary data.</text>
</comment>
<evidence type="ECO:0000256" key="4">
    <source>
        <dbReference type="ARBA" id="ARBA00022692"/>
    </source>
</evidence>
<evidence type="ECO:0000256" key="1">
    <source>
        <dbReference type="ARBA" id="ARBA00004651"/>
    </source>
</evidence>
<organism evidence="7 8">
    <name type="scientific">Nesterenkonia flava</name>
    <dbReference type="NCBI Taxonomy" id="469799"/>
    <lineage>
        <taxon>Bacteria</taxon>
        <taxon>Bacillati</taxon>
        <taxon>Actinomycetota</taxon>
        <taxon>Actinomycetes</taxon>
        <taxon>Micrococcales</taxon>
        <taxon>Micrococcaceae</taxon>
        <taxon>Nesterenkonia</taxon>
    </lineage>
</organism>
<sequence>MSHKYDDATLASWPWRVISFLLWYIKEFFLANLRVTADVLRPRKSQKMSPAIIAVPAASRTEAEWTLISTFITLTPGTLTLSLSREHGILYVHGMFVDSREALVAEIQEMEDRMLRAMRRTPGDLSRPVHAPVVRAQDVSDEAEAGETA</sequence>
<evidence type="ECO:0000256" key="5">
    <source>
        <dbReference type="ARBA" id="ARBA00022989"/>
    </source>
</evidence>
<keyword evidence="3" id="KW-1003">Cell membrane</keyword>
<name>A0ABU1FS56_9MICC</name>
<comment type="subcellular location">
    <subcellularLocation>
        <location evidence="1">Cell membrane</location>
        <topology evidence="1">Multi-pass membrane protein</topology>
    </subcellularLocation>
</comment>
<evidence type="ECO:0000256" key="2">
    <source>
        <dbReference type="ARBA" id="ARBA00006228"/>
    </source>
</evidence>
<dbReference type="InterPro" id="IPR002758">
    <property type="entry name" value="Cation_antiport_E"/>
</dbReference>
<evidence type="ECO:0000313" key="8">
    <source>
        <dbReference type="Proteomes" id="UP001260872"/>
    </source>
</evidence>
<dbReference type="RefSeq" id="WP_310536454.1">
    <property type="nucleotide sequence ID" value="NZ_BAAAOC010000024.1"/>
</dbReference>
<evidence type="ECO:0000256" key="3">
    <source>
        <dbReference type="ARBA" id="ARBA00022475"/>
    </source>
</evidence>
<protein>
    <submittedName>
        <fullName evidence="7">Na+/H+ antiporter subunit E</fullName>
    </submittedName>
</protein>
<keyword evidence="4" id="KW-0812">Transmembrane</keyword>
<dbReference type="Proteomes" id="UP001260872">
    <property type="component" value="Unassembled WGS sequence"/>
</dbReference>
<proteinExistence type="inferred from homology"/>
<reference evidence="8" key="1">
    <citation type="submission" date="2023-07" db="EMBL/GenBank/DDBJ databases">
        <title>Description of three actinobacteria isolated from air of manufacturing shop in a pharmaceutical factory.</title>
        <authorList>
            <person name="Zhang D.-F."/>
        </authorList>
    </citation>
    <scope>NUCLEOTIDE SEQUENCE [LARGE SCALE GENOMIC DNA]</scope>
    <source>
        <strain evidence="8">CCTCC AB 207010</strain>
    </source>
</reference>
<keyword evidence="8" id="KW-1185">Reference proteome</keyword>
<evidence type="ECO:0000256" key="6">
    <source>
        <dbReference type="ARBA" id="ARBA00023136"/>
    </source>
</evidence>
<dbReference type="EMBL" id="JAVKGT010000005">
    <property type="protein sequence ID" value="MDR5711067.1"/>
    <property type="molecule type" value="Genomic_DNA"/>
</dbReference>
<evidence type="ECO:0000313" key="7">
    <source>
        <dbReference type="EMBL" id="MDR5711067.1"/>
    </source>
</evidence>
<keyword evidence="6" id="KW-0472">Membrane</keyword>
<dbReference type="PANTHER" id="PTHR34584">
    <property type="entry name" value="NA(+)/H(+) ANTIPORTER SUBUNIT E1"/>
    <property type="match status" value="1"/>
</dbReference>
<keyword evidence="5" id="KW-1133">Transmembrane helix</keyword>
<dbReference type="PANTHER" id="PTHR34584:SF1">
    <property type="entry name" value="NA(+)_H(+) ANTIPORTER SUBUNIT E1"/>
    <property type="match status" value="1"/>
</dbReference>
<gene>
    <name evidence="7" type="ORF">RH857_02780</name>
</gene>